<accession>A0ABQ5KRY4</accession>
<reference evidence="2" key="1">
    <citation type="submission" date="2022-03" db="EMBL/GenBank/DDBJ databases">
        <title>Draft genome sequence of Aduncisulcus paluster, a free-living microaerophilic Fornicata.</title>
        <authorList>
            <person name="Yuyama I."/>
            <person name="Kume K."/>
            <person name="Tamura T."/>
            <person name="Inagaki Y."/>
            <person name="Hashimoto T."/>
        </authorList>
    </citation>
    <scope>NUCLEOTIDE SEQUENCE</scope>
    <source>
        <strain evidence="2">NY0171</strain>
    </source>
</reference>
<feature type="domain" description="Beta-lactamase-related" evidence="1">
    <location>
        <begin position="97"/>
        <end position="235"/>
    </location>
</feature>
<evidence type="ECO:0000259" key="1">
    <source>
        <dbReference type="Pfam" id="PF00144"/>
    </source>
</evidence>
<dbReference type="PANTHER" id="PTHR43283">
    <property type="entry name" value="BETA-LACTAMASE-RELATED"/>
    <property type="match status" value="1"/>
</dbReference>
<dbReference type="InterPro" id="IPR001466">
    <property type="entry name" value="Beta-lactam-related"/>
</dbReference>
<protein>
    <submittedName>
        <fullName evidence="2">Serine hydrolase</fullName>
    </submittedName>
</protein>
<feature type="non-terminal residue" evidence="2">
    <location>
        <position position="270"/>
    </location>
</feature>
<dbReference type="InterPro" id="IPR050789">
    <property type="entry name" value="Diverse_Enzym_Activities"/>
</dbReference>
<dbReference type="EMBL" id="BQXS01003484">
    <property type="protein sequence ID" value="GKT34378.1"/>
    <property type="molecule type" value="Genomic_DNA"/>
</dbReference>
<comment type="caution">
    <text evidence="2">The sequence shown here is derived from an EMBL/GenBank/DDBJ whole genome shotgun (WGS) entry which is preliminary data.</text>
</comment>
<dbReference type="Pfam" id="PF00144">
    <property type="entry name" value="Beta-lactamase"/>
    <property type="match status" value="1"/>
</dbReference>
<dbReference type="Gene3D" id="3.40.710.10">
    <property type="entry name" value="DD-peptidase/beta-lactamase superfamily"/>
    <property type="match status" value="1"/>
</dbReference>
<gene>
    <name evidence="2" type="ORF">ADUPG1_002810</name>
</gene>
<evidence type="ECO:0000313" key="2">
    <source>
        <dbReference type="EMBL" id="GKT34378.1"/>
    </source>
</evidence>
<keyword evidence="3" id="KW-1185">Reference proteome</keyword>
<feature type="non-terminal residue" evidence="2">
    <location>
        <position position="1"/>
    </location>
</feature>
<keyword evidence="2" id="KW-0378">Hydrolase</keyword>
<dbReference type="InterPro" id="IPR012338">
    <property type="entry name" value="Beta-lactam/transpept-like"/>
</dbReference>
<proteinExistence type="predicted"/>
<evidence type="ECO:0000313" key="3">
    <source>
        <dbReference type="Proteomes" id="UP001057375"/>
    </source>
</evidence>
<sequence length="270" mass="29214">AATIPDLVATSIFALVRNELFFARRKIESNALAELVDSVYLPAIDAASRRSDNVIPTGPFAPVTRLVNDAVAAPRLPGAVVHIGHAGNIVFRQAFGVAFLQLYERDLVHLDEPVQTYLPEFNAANDPRRARVTLRMLLTHTSGIGGDLSHQGPWGLTQADKADGIHRALTAPLAFDPGQTFHYSDINFIILGALIEKLTDVPLDIYVQDNVFAPLGMANTRYLPATKACGEYQIVGTAIAFDKNAHAATPCPSDTWNTALLTRIAPTAHD</sequence>
<dbReference type="GO" id="GO:0016787">
    <property type="term" value="F:hydrolase activity"/>
    <property type="evidence" value="ECO:0007669"/>
    <property type="project" value="UniProtKB-KW"/>
</dbReference>
<organism evidence="2 3">
    <name type="scientific">Aduncisulcus paluster</name>
    <dbReference type="NCBI Taxonomy" id="2918883"/>
    <lineage>
        <taxon>Eukaryota</taxon>
        <taxon>Metamonada</taxon>
        <taxon>Carpediemonas-like organisms</taxon>
        <taxon>Aduncisulcus</taxon>
    </lineage>
</organism>
<dbReference type="Proteomes" id="UP001057375">
    <property type="component" value="Unassembled WGS sequence"/>
</dbReference>
<dbReference type="SUPFAM" id="SSF56601">
    <property type="entry name" value="beta-lactamase/transpeptidase-like"/>
    <property type="match status" value="1"/>
</dbReference>
<name>A0ABQ5KRY4_9EUKA</name>